<evidence type="ECO:0000256" key="5">
    <source>
        <dbReference type="ARBA" id="ARBA00022946"/>
    </source>
</evidence>
<evidence type="ECO:0000313" key="12">
    <source>
        <dbReference type="EMBL" id="KAF0026939.1"/>
    </source>
</evidence>
<dbReference type="AlphaFoldDB" id="A0A6A4S347"/>
<evidence type="ECO:0000256" key="4">
    <source>
        <dbReference type="ARBA" id="ARBA00022792"/>
    </source>
</evidence>
<dbReference type="InterPro" id="IPR005031">
    <property type="entry name" value="COQ10_START"/>
</dbReference>
<evidence type="ECO:0000256" key="3">
    <source>
        <dbReference type="ARBA" id="ARBA00011814"/>
    </source>
</evidence>
<protein>
    <recommendedName>
        <fullName evidence="9">Coenzyme Q-binding protein COQ10 homolog B, mitochondrial</fullName>
    </recommendedName>
</protein>
<dbReference type="InterPro" id="IPR023393">
    <property type="entry name" value="START-like_dom_sf"/>
</dbReference>
<evidence type="ECO:0000256" key="9">
    <source>
        <dbReference type="ARBA" id="ARBA00039620"/>
    </source>
</evidence>
<dbReference type="GO" id="GO:0045333">
    <property type="term" value="P:cellular respiration"/>
    <property type="evidence" value="ECO:0007669"/>
    <property type="project" value="InterPro"/>
</dbReference>
<comment type="subcellular location">
    <subcellularLocation>
        <location evidence="1">Mitochondrion inner membrane</location>
        <topology evidence="1">Peripheral membrane protein</topology>
        <orientation evidence="1">Matrix side</orientation>
    </subcellularLocation>
</comment>
<dbReference type="GO" id="GO:0048039">
    <property type="term" value="F:ubiquinone binding"/>
    <property type="evidence" value="ECO:0007669"/>
    <property type="project" value="InterPro"/>
</dbReference>
<evidence type="ECO:0000259" key="11">
    <source>
        <dbReference type="Pfam" id="PF03364"/>
    </source>
</evidence>
<evidence type="ECO:0000313" key="13">
    <source>
        <dbReference type="Proteomes" id="UP000438429"/>
    </source>
</evidence>
<feature type="region of interest" description="Disordered" evidence="10">
    <location>
        <begin position="1"/>
        <end position="79"/>
    </location>
</feature>
<dbReference type="Gene3D" id="3.30.530.20">
    <property type="match status" value="1"/>
</dbReference>
<organism evidence="12 13">
    <name type="scientific">Scophthalmus maximus</name>
    <name type="common">Turbot</name>
    <name type="synonym">Psetta maxima</name>
    <dbReference type="NCBI Taxonomy" id="52904"/>
    <lineage>
        <taxon>Eukaryota</taxon>
        <taxon>Metazoa</taxon>
        <taxon>Chordata</taxon>
        <taxon>Craniata</taxon>
        <taxon>Vertebrata</taxon>
        <taxon>Euteleostomi</taxon>
        <taxon>Actinopterygii</taxon>
        <taxon>Neopterygii</taxon>
        <taxon>Teleostei</taxon>
        <taxon>Neoteleostei</taxon>
        <taxon>Acanthomorphata</taxon>
        <taxon>Carangaria</taxon>
        <taxon>Pleuronectiformes</taxon>
        <taxon>Pleuronectoidei</taxon>
        <taxon>Scophthalmidae</taxon>
        <taxon>Scophthalmus</taxon>
    </lineage>
</organism>
<evidence type="ECO:0000256" key="1">
    <source>
        <dbReference type="ARBA" id="ARBA00004443"/>
    </source>
</evidence>
<comment type="similarity">
    <text evidence="2">Belongs to the COQ10 family.</text>
</comment>
<evidence type="ECO:0000256" key="8">
    <source>
        <dbReference type="ARBA" id="ARBA00024947"/>
    </source>
</evidence>
<feature type="compositionally biased region" description="Basic and acidic residues" evidence="10">
    <location>
        <begin position="47"/>
        <end position="57"/>
    </location>
</feature>
<dbReference type="InterPro" id="IPR044996">
    <property type="entry name" value="COQ10-like"/>
</dbReference>
<evidence type="ECO:0000256" key="2">
    <source>
        <dbReference type="ARBA" id="ARBA00006885"/>
    </source>
</evidence>
<dbReference type="PANTHER" id="PTHR12901">
    <property type="entry name" value="SPERM PROTEIN HOMOLOG"/>
    <property type="match status" value="1"/>
</dbReference>
<keyword evidence="5" id="KW-0809">Transit peptide</keyword>
<evidence type="ECO:0000256" key="7">
    <source>
        <dbReference type="ARBA" id="ARBA00023136"/>
    </source>
</evidence>
<feature type="domain" description="Coenzyme Q-binding protein COQ10 START" evidence="11">
    <location>
        <begin position="190"/>
        <end position="297"/>
    </location>
</feature>
<feature type="compositionally biased region" description="Basic and acidic residues" evidence="10">
    <location>
        <begin position="1"/>
        <end position="13"/>
    </location>
</feature>
<dbReference type="Pfam" id="PF03364">
    <property type="entry name" value="Polyketide_cyc"/>
    <property type="match status" value="1"/>
</dbReference>
<dbReference type="SUPFAM" id="SSF55961">
    <property type="entry name" value="Bet v1-like"/>
    <property type="match status" value="1"/>
</dbReference>
<reference evidence="12 13" key="1">
    <citation type="submission" date="2019-06" db="EMBL/GenBank/DDBJ databases">
        <title>Draft genomes of female and male turbot (Scophthalmus maximus).</title>
        <authorList>
            <person name="Xu H."/>
            <person name="Xu X.-W."/>
            <person name="Shao C."/>
            <person name="Chen S."/>
        </authorList>
    </citation>
    <scope>NUCLEOTIDE SEQUENCE [LARGE SCALE GENOMIC DNA]</scope>
    <source>
        <strain evidence="12">Ysfricsl-2016a</strain>
        <tissue evidence="12">Blood</tissue>
    </source>
</reference>
<keyword evidence="4" id="KW-0999">Mitochondrion inner membrane</keyword>
<comment type="caution">
    <text evidence="12">The sequence shown here is derived from an EMBL/GenBank/DDBJ whole genome shotgun (WGS) entry which is preliminary data.</text>
</comment>
<keyword evidence="7" id="KW-0472">Membrane</keyword>
<keyword evidence="6" id="KW-0496">Mitochondrion</keyword>
<dbReference type="Proteomes" id="UP000438429">
    <property type="component" value="Unassembled WGS sequence"/>
</dbReference>
<dbReference type="GO" id="GO:0005743">
    <property type="term" value="C:mitochondrial inner membrane"/>
    <property type="evidence" value="ECO:0007669"/>
    <property type="project" value="UniProtKB-SubCell"/>
</dbReference>
<gene>
    <name evidence="12" type="ORF">F2P81_021676</name>
</gene>
<evidence type="ECO:0000256" key="6">
    <source>
        <dbReference type="ARBA" id="ARBA00023128"/>
    </source>
</evidence>
<comment type="function">
    <text evidence="8">Required for the function of coenzyme Q in the respiratory chain. May serve as a chaperone or may be involved in the transport of Q6 from its site of synthesis to the catalytic sites of the respiratory complexes.</text>
</comment>
<name>A0A6A4S347_SCOMX</name>
<accession>A0A6A4S347</accession>
<dbReference type="EMBL" id="VEVO01000019">
    <property type="protein sequence ID" value="KAF0026939.1"/>
    <property type="molecule type" value="Genomic_DNA"/>
</dbReference>
<dbReference type="PANTHER" id="PTHR12901:SF9">
    <property type="entry name" value="COENZYME Q-BINDING PROTEIN COQ10 HOMOLOG B, MITOCHONDRIAL"/>
    <property type="match status" value="1"/>
</dbReference>
<dbReference type="CDD" id="cd07813">
    <property type="entry name" value="COQ10p_like"/>
    <property type="match status" value="1"/>
</dbReference>
<sequence>MESARRVSVDQWRRSGVGEGAGLRCRGAPAVSGQKKKKDPSEGEEDGERRPELEESRPVLQTVSSHRQQGRPEHEQRQFGQKVCLVKPVGFPFVHRLPLVLSLCTTSGSDGHTAPRLGGVFHNRTVTLHTCVDSARFRYLSSCGILMTRAPPPLLGAAMPGRGVVLPARSFFNLADSFSKKKEYSERRIIGFSMQEMYEVVAGVENYRLFVPWCKKSDVVFQRSGFCKAKLTVGFPPVVENYTSLITTVRPHLVKAACSEGKLFNHLETVWRFSPGLPGYPRTCTVDFAFLKFNSPNSGPKVRCYKNFRCNIEDKRWILCELEPTSSRSSSLHWSRDA</sequence>
<evidence type="ECO:0000256" key="10">
    <source>
        <dbReference type="SAM" id="MobiDB-lite"/>
    </source>
</evidence>
<proteinExistence type="inferred from homology"/>
<comment type="subunit">
    <text evidence="3">Interacts with coenzyme Q.</text>
</comment>